<keyword evidence="7" id="KW-1185">Reference proteome</keyword>
<dbReference type="Gene3D" id="1.10.238.10">
    <property type="entry name" value="EF-hand"/>
    <property type="match status" value="4"/>
</dbReference>
<dbReference type="InterPro" id="IPR018247">
    <property type="entry name" value="EF_Hand_1_Ca_BS"/>
</dbReference>
<keyword evidence="4" id="KW-0732">Signal</keyword>
<dbReference type="OrthoDB" id="6104629at2759"/>
<dbReference type="AlphaFoldDB" id="A0A2T7P352"/>
<evidence type="ECO:0000313" key="7">
    <source>
        <dbReference type="Proteomes" id="UP000245119"/>
    </source>
</evidence>
<dbReference type="PANTHER" id="PTHR10827:SF98">
    <property type="entry name" value="45 KDA CALCIUM-BINDING PROTEIN"/>
    <property type="match status" value="1"/>
</dbReference>
<dbReference type="SMART" id="SM00054">
    <property type="entry name" value="EFh"/>
    <property type="match status" value="5"/>
</dbReference>
<name>A0A2T7P352_POMCA</name>
<dbReference type="PROSITE" id="PS00018">
    <property type="entry name" value="EF_HAND_1"/>
    <property type="match status" value="4"/>
</dbReference>
<reference evidence="6 7" key="1">
    <citation type="submission" date="2018-04" db="EMBL/GenBank/DDBJ databases">
        <title>The genome of golden apple snail Pomacea canaliculata provides insight into stress tolerance and invasive adaptation.</title>
        <authorList>
            <person name="Liu C."/>
            <person name="Liu B."/>
            <person name="Ren Y."/>
            <person name="Zhang Y."/>
            <person name="Wang H."/>
            <person name="Li S."/>
            <person name="Jiang F."/>
            <person name="Yin L."/>
            <person name="Zhang G."/>
            <person name="Qian W."/>
            <person name="Fan W."/>
        </authorList>
    </citation>
    <scope>NUCLEOTIDE SEQUENCE [LARGE SCALE GENOMIC DNA]</scope>
    <source>
        <strain evidence="6">SZHN2017</strain>
        <tissue evidence="6">Muscle</tissue>
    </source>
</reference>
<feature type="domain" description="EF-hand" evidence="5">
    <location>
        <begin position="181"/>
        <end position="216"/>
    </location>
</feature>
<dbReference type="PANTHER" id="PTHR10827">
    <property type="entry name" value="RETICULOCALBIN"/>
    <property type="match status" value="1"/>
</dbReference>
<keyword evidence="3" id="KW-0106">Calcium</keyword>
<dbReference type="EMBL" id="PZQS01000007">
    <property type="protein sequence ID" value="PVD27836.1"/>
    <property type="molecule type" value="Genomic_DNA"/>
</dbReference>
<evidence type="ECO:0000256" key="3">
    <source>
        <dbReference type="ARBA" id="ARBA00022837"/>
    </source>
</evidence>
<dbReference type="InterPro" id="IPR011992">
    <property type="entry name" value="EF-hand-dom_pair"/>
</dbReference>
<keyword evidence="2" id="KW-0677">Repeat</keyword>
<feature type="domain" description="EF-hand" evidence="5">
    <location>
        <begin position="326"/>
        <end position="361"/>
    </location>
</feature>
<evidence type="ECO:0000256" key="1">
    <source>
        <dbReference type="ARBA" id="ARBA00022723"/>
    </source>
</evidence>
<dbReference type="InterPro" id="IPR002048">
    <property type="entry name" value="EF_hand_dom"/>
</dbReference>
<evidence type="ECO:0000313" key="6">
    <source>
        <dbReference type="EMBL" id="PVD27836.1"/>
    </source>
</evidence>
<dbReference type="Proteomes" id="UP000245119">
    <property type="component" value="Linkage Group LG7"/>
</dbReference>
<feature type="domain" description="EF-hand" evidence="5">
    <location>
        <begin position="270"/>
        <end position="305"/>
    </location>
</feature>
<feature type="signal peptide" evidence="4">
    <location>
        <begin position="1"/>
        <end position="15"/>
    </location>
</feature>
<dbReference type="Pfam" id="PF13202">
    <property type="entry name" value="EF-hand_5"/>
    <property type="match status" value="1"/>
</dbReference>
<dbReference type="GO" id="GO:0005509">
    <property type="term" value="F:calcium ion binding"/>
    <property type="evidence" value="ECO:0007669"/>
    <property type="project" value="InterPro"/>
</dbReference>
<organism evidence="6 7">
    <name type="scientific">Pomacea canaliculata</name>
    <name type="common">Golden apple snail</name>
    <dbReference type="NCBI Taxonomy" id="400727"/>
    <lineage>
        <taxon>Eukaryota</taxon>
        <taxon>Metazoa</taxon>
        <taxon>Spiralia</taxon>
        <taxon>Lophotrochozoa</taxon>
        <taxon>Mollusca</taxon>
        <taxon>Gastropoda</taxon>
        <taxon>Caenogastropoda</taxon>
        <taxon>Architaenioglossa</taxon>
        <taxon>Ampullarioidea</taxon>
        <taxon>Ampullariidae</taxon>
        <taxon>Pomacea</taxon>
    </lineage>
</organism>
<protein>
    <recommendedName>
        <fullName evidence="5">EF-hand domain-containing protein</fullName>
    </recommendedName>
</protein>
<accession>A0A2T7P352</accession>
<dbReference type="Pfam" id="PF13499">
    <property type="entry name" value="EF-hand_7"/>
    <property type="match status" value="1"/>
</dbReference>
<feature type="domain" description="EF-hand" evidence="5">
    <location>
        <begin position="97"/>
        <end position="132"/>
    </location>
</feature>
<comment type="caution">
    <text evidence="6">The sequence shown here is derived from an EMBL/GenBank/DDBJ whole genome shotgun (WGS) entry which is preliminary data.</text>
</comment>
<proteinExistence type="predicted"/>
<dbReference type="SUPFAM" id="SSF47473">
    <property type="entry name" value="EF-hand"/>
    <property type="match status" value="2"/>
</dbReference>
<evidence type="ECO:0000259" key="5">
    <source>
        <dbReference type="PROSITE" id="PS50222"/>
    </source>
</evidence>
<dbReference type="PROSITE" id="PS50222">
    <property type="entry name" value="EF_HAND_2"/>
    <property type="match status" value="5"/>
</dbReference>
<gene>
    <name evidence="6" type="ORF">C0Q70_13011</name>
</gene>
<evidence type="ECO:0000256" key="2">
    <source>
        <dbReference type="ARBA" id="ARBA00022737"/>
    </source>
</evidence>
<evidence type="ECO:0000256" key="4">
    <source>
        <dbReference type="SAM" id="SignalP"/>
    </source>
</evidence>
<feature type="chain" id="PRO_5015512670" description="EF-hand domain-containing protein" evidence="4">
    <location>
        <begin position="16"/>
        <end position="376"/>
    </location>
</feature>
<keyword evidence="1" id="KW-0479">Metal-binding</keyword>
<sequence length="376" mass="43316">MKIIILLSLLGGVIGQLYPSFSPEDSERDFHKYDFNNDGDWTLDELLVAFDSFDINGDLFLTLDEVVRSLPSGYPQREVQGMFKYYDKLDGTNDDRIARIGVNHFFNILDTDGNGVVSFAEYKRNIPMRKKEQVLNPAIYQPNTTNRAVRLLRTCLYINCFTPEDGERDFHKYDLNSDGFWQLRELLHVFDSFDINGDRFVTMDEVNRFLPSGYPQRELQGCPKYFVMKIIILLSLLAGVLGMLSPSISFNPKDIERDFHKFDFNKDGNWQLEEVLLSFDHIDIDGDGFLNMNDLTHFLPSEYPTSEVQGMFKYCDKLDGTNDDRIARINVNNLFKILDTDDNGNVSLAEFQRNLPQVLSGMLEEVEASMVKCSRS</sequence>
<feature type="domain" description="EF-hand" evidence="5">
    <location>
        <begin position="41"/>
        <end position="76"/>
    </location>
</feature>